<dbReference type="SUPFAM" id="SSF109854">
    <property type="entry name" value="DinB/YfiT-like putative metalloenzymes"/>
    <property type="match status" value="1"/>
</dbReference>
<dbReference type="Pfam" id="PF09351">
    <property type="entry name" value="DUF1993"/>
    <property type="match status" value="1"/>
</dbReference>
<dbReference type="InterPro" id="IPR018531">
    <property type="entry name" value="DUF1993"/>
</dbReference>
<dbReference type="AlphaFoldDB" id="A0A1L3ZV41"/>
<name>A0A1L3ZV41_9SPHN</name>
<dbReference type="STRING" id="1921510.BSL82_09325"/>
<evidence type="ECO:0008006" key="3">
    <source>
        <dbReference type="Google" id="ProtNLM"/>
    </source>
</evidence>
<protein>
    <recommendedName>
        <fullName evidence="3">DUF1993 domain-containing protein</fullName>
    </recommendedName>
</protein>
<evidence type="ECO:0000313" key="2">
    <source>
        <dbReference type="Proteomes" id="UP000182063"/>
    </source>
</evidence>
<organism evidence="1 2">
    <name type="scientific">Tardibacter chloracetimidivorans</name>
    <dbReference type="NCBI Taxonomy" id="1921510"/>
    <lineage>
        <taxon>Bacteria</taxon>
        <taxon>Pseudomonadati</taxon>
        <taxon>Pseudomonadota</taxon>
        <taxon>Alphaproteobacteria</taxon>
        <taxon>Sphingomonadales</taxon>
        <taxon>Sphingomonadaceae</taxon>
        <taxon>Tardibacter</taxon>
    </lineage>
</organism>
<reference evidence="2" key="1">
    <citation type="submission" date="2016-11" db="EMBL/GenBank/DDBJ databases">
        <title>Complete Genome Sequence of alachlor-degrading Sphingomonas sp. strain JJ-A5.</title>
        <authorList>
            <person name="Lee H."/>
            <person name="Ka J.-O."/>
        </authorList>
    </citation>
    <scope>NUCLEOTIDE SEQUENCE [LARGE SCALE GENOMIC DNA]</scope>
    <source>
        <strain evidence="2">JJ-A5</strain>
    </source>
</reference>
<proteinExistence type="predicted"/>
<dbReference type="EMBL" id="CP018221">
    <property type="protein sequence ID" value="API59485.1"/>
    <property type="molecule type" value="Genomic_DNA"/>
</dbReference>
<dbReference type="PANTHER" id="PTHR36922:SF1">
    <property type="entry name" value="DUF1993 DOMAIN-CONTAINING PROTEIN"/>
    <property type="match status" value="1"/>
</dbReference>
<dbReference type="Proteomes" id="UP000182063">
    <property type="component" value="Chromosome"/>
</dbReference>
<dbReference type="Gene3D" id="1.20.120.450">
    <property type="entry name" value="dinb family like domain"/>
    <property type="match status" value="1"/>
</dbReference>
<dbReference type="OrthoDB" id="338237at2"/>
<sequence>MMTLYEAFVPGCVQILRSVNGLINKAEAHCADNSLPPESLIGARLAPDMMDFAYQVKSCAVHSIGAIEGLKQGRFSPDMTTPPDSFAALKAKTADTLDRLNALSAEDVEALSEKPLIFTIGDRLRWEFRGQDFLMSFSQPNFYFHATTAYDILRMAGLKIGKVDYLGAPRRME</sequence>
<evidence type="ECO:0000313" key="1">
    <source>
        <dbReference type="EMBL" id="API59485.1"/>
    </source>
</evidence>
<dbReference type="RefSeq" id="WP_072597089.1">
    <property type="nucleotide sequence ID" value="NZ_CP018221.1"/>
</dbReference>
<dbReference type="InterPro" id="IPR034660">
    <property type="entry name" value="DinB/YfiT-like"/>
</dbReference>
<dbReference type="PANTHER" id="PTHR36922">
    <property type="entry name" value="BLL2446 PROTEIN"/>
    <property type="match status" value="1"/>
</dbReference>
<dbReference type="KEGG" id="sphj:BSL82_09325"/>
<keyword evidence="2" id="KW-1185">Reference proteome</keyword>
<accession>A0A1L3ZV41</accession>
<gene>
    <name evidence="1" type="ORF">BSL82_09325</name>
</gene>